<accession>A0A1Y5EJ11</accession>
<sequence>MKKLIIAGTIAGTILLSSFSASAAVVSAGGINWDDDTTGPGLGGVTAQANFQQWFTDSATGMAGGVDIITTDAAVAGAAGKELVGIGEFYSFADGREPVGPPSFCVVAGCELTFAFGGLIVNPDGITFSTAGAWFNIYIDQVPDFDGPGIGDTTLSSTAHTKFAEAQNGTLWASLAYDSFDLDGTLIGGETEFTMSVVAGKAIAAVEAALDYNSAIYSDIAFTAGATFVDGNLYTLDGNGQMINVEVPEPTSLAILGLGLLGLAGARRRKQA</sequence>
<reference evidence="4" key="1">
    <citation type="journal article" date="2017" name="Proc. Natl. Acad. Sci. U.S.A.">
        <title>Simulation of Deepwater Horizon oil plume reveals substrate specialization within a complex community of hydrocarbon degraders.</title>
        <authorList>
            <person name="Hu P."/>
            <person name="Dubinsky E.A."/>
            <person name="Probst A.J."/>
            <person name="Wang J."/>
            <person name="Sieber C.M.K."/>
            <person name="Tom L.M."/>
            <person name="Gardinali P."/>
            <person name="Banfield J.F."/>
            <person name="Atlas R.M."/>
            <person name="Andersen G.L."/>
        </authorList>
    </citation>
    <scope>NUCLEOTIDE SEQUENCE [LARGE SCALE GENOMIC DNA]</scope>
</reference>
<proteinExistence type="predicted"/>
<dbReference type="Proteomes" id="UP000243053">
    <property type="component" value="Unassembled WGS sequence"/>
</dbReference>
<feature type="chain" id="PRO_5012486601" description="Ice-binding protein C-terminal domain-containing protein" evidence="1">
    <location>
        <begin position="24"/>
        <end position="272"/>
    </location>
</feature>
<evidence type="ECO:0000313" key="3">
    <source>
        <dbReference type="EMBL" id="OUR80587.1"/>
    </source>
</evidence>
<evidence type="ECO:0000313" key="4">
    <source>
        <dbReference type="Proteomes" id="UP000243053"/>
    </source>
</evidence>
<dbReference type="InterPro" id="IPR013424">
    <property type="entry name" value="Ice-binding_C"/>
</dbReference>
<dbReference type="AlphaFoldDB" id="A0A1Y5EJ11"/>
<protein>
    <recommendedName>
        <fullName evidence="2">Ice-binding protein C-terminal domain-containing protein</fullName>
    </recommendedName>
</protein>
<dbReference type="Pfam" id="PF07589">
    <property type="entry name" value="PEP-CTERM"/>
    <property type="match status" value="1"/>
</dbReference>
<keyword evidence="1" id="KW-0732">Signal</keyword>
<evidence type="ECO:0000256" key="1">
    <source>
        <dbReference type="SAM" id="SignalP"/>
    </source>
</evidence>
<feature type="domain" description="Ice-binding protein C-terminal" evidence="2">
    <location>
        <begin position="247"/>
        <end position="269"/>
    </location>
</feature>
<evidence type="ECO:0000259" key="2">
    <source>
        <dbReference type="Pfam" id="PF07589"/>
    </source>
</evidence>
<gene>
    <name evidence="3" type="ORF">A9Q75_10180</name>
</gene>
<dbReference type="NCBIfam" id="TIGR02595">
    <property type="entry name" value="PEP_CTERM"/>
    <property type="match status" value="1"/>
</dbReference>
<organism evidence="3 4">
    <name type="scientific">Colwellia psychrerythraea</name>
    <name type="common">Vibrio psychroerythus</name>
    <dbReference type="NCBI Taxonomy" id="28229"/>
    <lineage>
        <taxon>Bacteria</taxon>
        <taxon>Pseudomonadati</taxon>
        <taxon>Pseudomonadota</taxon>
        <taxon>Gammaproteobacteria</taxon>
        <taxon>Alteromonadales</taxon>
        <taxon>Colwelliaceae</taxon>
        <taxon>Colwellia</taxon>
    </lineage>
</organism>
<dbReference type="EMBL" id="MAAF01000060">
    <property type="protein sequence ID" value="OUR80587.1"/>
    <property type="molecule type" value="Genomic_DNA"/>
</dbReference>
<feature type="signal peptide" evidence="1">
    <location>
        <begin position="1"/>
        <end position="23"/>
    </location>
</feature>
<name>A0A1Y5EJ11_COLPS</name>
<comment type="caution">
    <text evidence="3">The sequence shown here is derived from an EMBL/GenBank/DDBJ whole genome shotgun (WGS) entry which is preliminary data.</text>
</comment>